<dbReference type="Proteomes" id="UP001595789">
    <property type="component" value="Unassembled WGS sequence"/>
</dbReference>
<keyword evidence="18" id="KW-1185">Reference proteome</keyword>
<feature type="domain" description="PAS" evidence="15">
    <location>
        <begin position="249"/>
        <end position="320"/>
    </location>
</feature>
<dbReference type="EC" id="2.7.13.3" evidence="3"/>
<evidence type="ECO:0000256" key="12">
    <source>
        <dbReference type="ARBA" id="ARBA00023136"/>
    </source>
</evidence>
<keyword evidence="13" id="KW-0175">Coiled coil</keyword>
<dbReference type="InterPro" id="IPR050351">
    <property type="entry name" value="BphY/WalK/GraS-like"/>
</dbReference>
<dbReference type="SUPFAM" id="SSF55874">
    <property type="entry name" value="ATPase domain of HSP90 chaperone/DNA topoisomerase II/histidine kinase"/>
    <property type="match status" value="1"/>
</dbReference>
<evidence type="ECO:0000256" key="5">
    <source>
        <dbReference type="ARBA" id="ARBA00022679"/>
    </source>
</evidence>
<evidence type="ECO:0000256" key="2">
    <source>
        <dbReference type="ARBA" id="ARBA00004141"/>
    </source>
</evidence>
<dbReference type="SUPFAM" id="SSF55781">
    <property type="entry name" value="GAF domain-like"/>
    <property type="match status" value="1"/>
</dbReference>
<evidence type="ECO:0000256" key="10">
    <source>
        <dbReference type="ARBA" id="ARBA00022989"/>
    </source>
</evidence>
<evidence type="ECO:0000256" key="6">
    <source>
        <dbReference type="ARBA" id="ARBA00022692"/>
    </source>
</evidence>
<dbReference type="PRINTS" id="PR00344">
    <property type="entry name" value="BCTRLSENSOR"/>
</dbReference>
<dbReference type="SUPFAM" id="SSF55785">
    <property type="entry name" value="PYP-like sensor domain (PAS domain)"/>
    <property type="match status" value="1"/>
</dbReference>
<evidence type="ECO:0000256" key="3">
    <source>
        <dbReference type="ARBA" id="ARBA00012438"/>
    </source>
</evidence>
<keyword evidence="6" id="KW-0812">Transmembrane</keyword>
<reference evidence="18" key="1">
    <citation type="journal article" date="2019" name="Int. J. Syst. Evol. Microbiol.">
        <title>The Global Catalogue of Microorganisms (GCM) 10K type strain sequencing project: providing services to taxonomists for standard genome sequencing and annotation.</title>
        <authorList>
            <consortium name="The Broad Institute Genomics Platform"/>
            <consortium name="The Broad Institute Genome Sequencing Center for Infectious Disease"/>
            <person name="Wu L."/>
            <person name="Ma J."/>
        </authorList>
    </citation>
    <scope>NUCLEOTIDE SEQUENCE [LARGE SCALE GENOMIC DNA]</scope>
    <source>
        <strain evidence="18">CCM 8691</strain>
    </source>
</reference>
<feature type="coiled-coil region" evidence="13">
    <location>
        <begin position="190"/>
        <end position="228"/>
    </location>
</feature>
<dbReference type="InterPro" id="IPR029016">
    <property type="entry name" value="GAF-like_dom_sf"/>
</dbReference>
<dbReference type="CDD" id="cd00075">
    <property type="entry name" value="HATPase"/>
    <property type="match status" value="1"/>
</dbReference>
<comment type="caution">
    <text evidence="17">The sequence shown here is derived from an EMBL/GenBank/DDBJ whole genome shotgun (WGS) entry which is preliminary data.</text>
</comment>
<evidence type="ECO:0000313" key="18">
    <source>
        <dbReference type="Proteomes" id="UP001595789"/>
    </source>
</evidence>
<dbReference type="Gene3D" id="3.30.450.20">
    <property type="entry name" value="PAS domain"/>
    <property type="match status" value="1"/>
</dbReference>
<dbReference type="SMART" id="SM00086">
    <property type="entry name" value="PAC"/>
    <property type="match status" value="1"/>
</dbReference>
<dbReference type="InterPro" id="IPR003594">
    <property type="entry name" value="HATPase_dom"/>
</dbReference>
<dbReference type="CDD" id="cd00130">
    <property type="entry name" value="PAS"/>
    <property type="match status" value="1"/>
</dbReference>
<dbReference type="InterPro" id="IPR003661">
    <property type="entry name" value="HisK_dim/P_dom"/>
</dbReference>
<feature type="domain" description="Histidine kinase" evidence="14">
    <location>
        <begin position="380"/>
        <end position="596"/>
    </location>
</feature>
<dbReference type="PANTHER" id="PTHR42878">
    <property type="entry name" value="TWO-COMPONENT HISTIDINE KINASE"/>
    <property type="match status" value="1"/>
</dbReference>
<evidence type="ECO:0000259" key="15">
    <source>
        <dbReference type="PROSITE" id="PS50112"/>
    </source>
</evidence>
<evidence type="ECO:0000256" key="9">
    <source>
        <dbReference type="ARBA" id="ARBA00022840"/>
    </source>
</evidence>
<evidence type="ECO:0000256" key="7">
    <source>
        <dbReference type="ARBA" id="ARBA00022741"/>
    </source>
</evidence>
<organism evidence="17 18">
    <name type="scientific">Pedobacter lithocola</name>
    <dbReference type="NCBI Taxonomy" id="1908239"/>
    <lineage>
        <taxon>Bacteria</taxon>
        <taxon>Pseudomonadati</taxon>
        <taxon>Bacteroidota</taxon>
        <taxon>Sphingobacteriia</taxon>
        <taxon>Sphingobacteriales</taxon>
        <taxon>Sphingobacteriaceae</taxon>
        <taxon>Pedobacter</taxon>
    </lineage>
</organism>
<dbReference type="Gene3D" id="3.30.565.10">
    <property type="entry name" value="Histidine kinase-like ATPase, C-terminal domain"/>
    <property type="match status" value="1"/>
</dbReference>
<dbReference type="InterPro" id="IPR003018">
    <property type="entry name" value="GAF"/>
</dbReference>
<dbReference type="Pfam" id="PF08447">
    <property type="entry name" value="PAS_3"/>
    <property type="match status" value="1"/>
</dbReference>
<dbReference type="InterPro" id="IPR004358">
    <property type="entry name" value="Sig_transdc_His_kin-like_C"/>
</dbReference>
<dbReference type="SMART" id="SM00387">
    <property type="entry name" value="HATPase_c"/>
    <property type="match status" value="1"/>
</dbReference>
<gene>
    <name evidence="17" type="ORF">ACFOWA_03525</name>
</gene>
<dbReference type="InterPro" id="IPR000014">
    <property type="entry name" value="PAS"/>
</dbReference>
<dbReference type="CDD" id="cd00082">
    <property type="entry name" value="HisKA"/>
    <property type="match status" value="1"/>
</dbReference>
<dbReference type="Pfam" id="PF02518">
    <property type="entry name" value="HATPase_c"/>
    <property type="match status" value="1"/>
</dbReference>
<dbReference type="InterPro" id="IPR001610">
    <property type="entry name" value="PAC"/>
</dbReference>
<dbReference type="Pfam" id="PF01590">
    <property type="entry name" value="GAF"/>
    <property type="match status" value="1"/>
</dbReference>
<comment type="catalytic activity">
    <reaction evidence="1">
        <text>ATP + protein L-histidine = ADP + protein N-phospho-L-histidine.</text>
        <dbReference type="EC" id="2.7.13.3"/>
    </reaction>
</comment>
<evidence type="ECO:0000256" key="8">
    <source>
        <dbReference type="ARBA" id="ARBA00022777"/>
    </source>
</evidence>
<proteinExistence type="predicted"/>
<dbReference type="Gene3D" id="1.10.287.130">
    <property type="match status" value="1"/>
</dbReference>
<sequence length="604" mass="67214">MDNTFGKNIIPDNDELRIEALKRYKILDTPPENAFDNVAKLATQIFDVPVSLISLVDAEQVYFKANVGMGNVKSTSRGVSLCSLSILDKNVTVFENAPTEPCLLTNPNVAGSFGLRFYAGAPLTTADGFRIGTLCIIDKTPRTFDEKSRFILESLAKIVMDEIELRLSSIEEAGKQHTISESAEAVNEELKATNDELFFSQRMVEELNEELSTTNEEITAANEELIALNHSLKVSQRSLYLSNAKLAESEEIKNLAIDQAELGIWYIDADTREFVSSPRLKDFFGYEASETMAYDAALNHIREDYRSIVGAKVEEAIASGEAYDLEYPIISKKDNRLRWVRATGKLNPADNGRRSYFSGTIMDITERKEDDQRKNGFISIVSHELKTPLTSMSGYIQVLQLRATKNGDDFSSGVLGRALLQVRKMGSLIDGFLNMKRAETRKIPLDVTVFDMAELVKESEVESMATISSHNVIFAPVERTIVKADRDKIGQVITNLINNAVKYSPRGTTINVACVTIETNAVISVKDQGIGIAAQDLKKLFERFYRVNRKDIETVSGFGIGLYLCEEIVQAHSGKIWVESELGKGSTFFFSIPTESSITKLEES</sequence>
<evidence type="ECO:0000259" key="14">
    <source>
        <dbReference type="PROSITE" id="PS50109"/>
    </source>
</evidence>
<keyword evidence="8" id="KW-0418">Kinase</keyword>
<dbReference type="InterPro" id="IPR035965">
    <property type="entry name" value="PAS-like_dom_sf"/>
</dbReference>
<dbReference type="PANTHER" id="PTHR42878:SF7">
    <property type="entry name" value="SENSOR HISTIDINE KINASE GLRK"/>
    <property type="match status" value="1"/>
</dbReference>
<dbReference type="SMART" id="SM00388">
    <property type="entry name" value="HisKA"/>
    <property type="match status" value="1"/>
</dbReference>
<evidence type="ECO:0000256" key="11">
    <source>
        <dbReference type="ARBA" id="ARBA00023012"/>
    </source>
</evidence>
<evidence type="ECO:0000256" key="4">
    <source>
        <dbReference type="ARBA" id="ARBA00022553"/>
    </source>
</evidence>
<dbReference type="InterPro" id="IPR013655">
    <property type="entry name" value="PAS_fold_3"/>
</dbReference>
<keyword evidence="11" id="KW-0902">Two-component regulatory system</keyword>
<evidence type="ECO:0000256" key="13">
    <source>
        <dbReference type="SAM" id="Coils"/>
    </source>
</evidence>
<accession>A0ABV8P840</accession>
<dbReference type="Pfam" id="PF00512">
    <property type="entry name" value="HisKA"/>
    <property type="match status" value="1"/>
</dbReference>
<keyword evidence="7" id="KW-0547">Nucleotide-binding</keyword>
<name>A0ABV8P840_9SPHI</name>
<comment type="subcellular location">
    <subcellularLocation>
        <location evidence="2">Membrane</location>
        <topology evidence="2">Multi-pass membrane protein</topology>
    </subcellularLocation>
</comment>
<evidence type="ECO:0000313" key="17">
    <source>
        <dbReference type="EMBL" id="MFC4210236.1"/>
    </source>
</evidence>
<evidence type="ECO:0000259" key="16">
    <source>
        <dbReference type="PROSITE" id="PS50113"/>
    </source>
</evidence>
<dbReference type="RefSeq" id="WP_378981834.1">
    <property type="nucleotide sequence ID" value="NZ_JBHSBW010000007.1"/>
</dbReference>
<evidence type="ECO:0000256" key="1">
    <source>
        <dbReference type="ARBA" id="ARBA00000085"/>
    </source>
</evidence>
<dbReference type="InterPro" id="IPR036097">
    <property type="entry name" value="HisK_dim/P_sf"/>
</dbReference>
<feature type="domain" description="PAC" evidence="16">
    <location>
        <begin position="323"/>
        <end position="376"/>
    </location>
</feature>
<dbReference type="SUPFAM" id="SSF47384">
    <property type="entry name" value="Homodimeric domain of signal transducing histidine kinase"/>
    <property type="match status" value="1"/>
</dbReference>
<keyword evidence="9 17" id="KW-0067">ATP-binding</keyword>
<dbReference type="NCBIfam" id="TIGR00229">
    <property type="entry name" value="sensory_box"/>
    <property type="match status" value="1"/>
</dbReference>
<keyword evidence="12" id="KW-0472">Membrane</keyword>
<dbReference type="InterPro" id="IPR000700">
    <property type="entry name" value="PAS-assoc_C"/>
</dbReference>
<dbReference type="EMBL" id="JBHSBW010000007">
    <property type="protein sequence ID" value="MFC4210236.1"/>
    <property type="molecule type" value="Genomic_DNA"/>
</dbReference>
<protein>
    <recommendedName>
        <fullName evidence="3">histidine kinase</fullName>
        <ecNumber evidence="3">2.7.13.3</ecNumber>
    </recommendedName>
</protein>
<dbReference type="PROSITE" id="PS50109">
    <property type="entry name" value="HIS_KIN"/>
    <property type="match status" value="1"/>
</dbReference>
<keyword evidence="10" id="KW-1133">Transmembrane helix</keyword>
<keyword evidence="5" id="KW-0808">Transferase</keyword>
<keyword evidence="4" id="KW-0597">Phosphoprotein</keyword>
<dbReference type="PROSITE" id="PS50113">
    <property type="entry name" value="PAC"/>
    <property type="match status" value="1"/>
</dbReference>
<dbReference type="GO" id="GO:0005524">
    <property type="term" value="F:ATP binding"/>
    <property type="evidence" value="ECO:0007669"/>
    <property type="project" value="UniProtKB-KW"/>
</dbReference>
<dbReference type="Gene3D" id="3.30.450.40">
    <property type="match status" value="1"/>
</dbReference>
<dbReference type="SMART" id="SM00065">
    <property type="entry name" value="GAF"/>
    <property type="match status" value="1"/>
</dbReference>
<dbReference type="InterPro" id="IPR036890">
    <property type="entry name" value="HATPase_C_sf"/>
</dbReference>
<dbReference type="PROSITE" id="PS50112">
    <property type="entry name" value="PAS"/>
    <property type="match status" value="1"/>
</dbReference>
<dbReference type="InterPro" id="IPR005467">
    <property type="entry name" value="His_kinase_dom"/>
</dbReference>